<protein>
    <recommendedName>
        <fullName evidence="3">YviE</fullName>
    </recommendedName>
</protein>
<dbReference type="Pfam" id="PF20074">
    <property type="entry name" value="DUF6470"/>
    <property type="match status" value="1"/>
</dbReference>
<evidence type="ECO:0008006" key="3">
    <source>
        <dbReference type="Google" id="ProtNLM"/>
    </source>
</evidence>
<dbReference type="InterPro" id="IPR045527">
    <property type="entry name" value="DUF6470"/>
</dbReference>
<organism evidence="1 2">
    <name type="scientific">Ureibacillus xyleni</name>
    <dbReference type="NCBI Taxonomy" id="614648"/>
    <lineage>
        <taxon>Bacteria</taxon>
        <taxon>Bacillati</taxon>
        <taxon>Bacillota</taxon>
        <taxon>Bacilli</taxon>
        <taxon>Bacillales</taxon>
        <taxon>Caryophanaceae</taxon>
        <taxon>Ureibacillus</taxon>
    </lineage>
</organism>
<proteinExistence type="predicted"/>
<accession>A0A285RBA8</accession>
<sequence>MDFPKLQIRKTDIKLDMQIHDPIQRISQPKATQTIEQPAAIIEISSKEAQLKIDSSQARRDLGLLGPLESLEKYSKDGKQAQLKMIAKTAQEGRQMMMSAGKGQGRSIIANIAKQNHGPHRTPINIKFIPSIGSVKIDYVPGNLDINVTPQKPRIDAQVNKPIHDYKQGKVTHDVVQRPSIDIDFIM</sequence>
<reference evidence="2" key="1">
    <citation type="submission" date="2017-08" db="EMBL/GenBank/DDBJ databases">
        <authorList>
            <person name="Varghese N."/>
            <person name="Submissions S."/>
        </authorList>
    </citation>
    <scope>NUCLEOTIDE SEQUENCE [LARGE SCALE GENOMIC DNA]</scope>
    <source>
        <strain evidence="2">JC22</strain>
    </source>
</reference>
<dbReference type="Proteomes" id="UP000219636">
    <property type="component" value="Unassembled WGS sequence"/>
</dbReference>
<dbReference type="AlphaFoldDB" id="A0A285RBA8"/>
<gene>
    <name evidence="1" type="ORF">SAMN05880501_101254</name>
</gene>
<name>A0A285RBA8_9BACL</name>
<dbReference type="RefSeq" id="WP_097071835.1">
    <property type="nucleotide sequence ID" value="NZ_OBMQ01000001.1"/>
</dbReference>
<dbReference type="OrthoDB" id="2112831at2"/>
<keyword evidence="2" id="KW-1185">Reference proteome</keyword>
<evidence type="ECO:0000313" key="1">
    <source>
        <dbReference type="EMBL" id="SOB91038.1"/>
    </source>
</evidence>
<dbReference type="EMBL" id="OBMQ01000001">
    <property type="protein sequence ID" value="SOB91038.1"/>
    <property type="molecule type" value="Genomic_DNA"/>
</dbReference>
<evidence type="ECO:0000313" key="2">
    <source>
        <dbReference type="Proteomes" id="UP000219636"/>
    </source>
</evidence>